<dbReference type="InterPro" id="IPR051010">
    <property type="entry name" value="BCAA_transport"/>
</dbReference>
<accession>F4LX83</accession>
<dbReference type="HOGENOM" id="CLU_027128_6_2_9"/>
<dbReference type="SUPFAM" id="SSF53822">
    <property type="entry name" value="Periplasmic binding protein-like I"/>
    <property type="match status" value="1"/>
</dbReference>
<dbReference type="Proteomes" id="UP000010802">
    <property type="component" value="Chromosome"/>
</dbReference>
<evidence type="ECO:0000313" key="4">
    <source>
        <dbReference type="EMBL" id="CCP26694.1"/>
    </source>
</evidence>
<dbReference type="PANTHER" id="PTHR30483:SF6">
    <property type="entry name" value="PERIPLASMIC BINDING PROTEIN OF ABC TRANSPORTER FOR NATURAL AMINO ACIDS"/>
    <property type="match status" value="1"/>
</dbReference>
<dbReference type="AlphaFoldDB" id="F4LX83"/>
<proteinExistence type="inferred from homology"/>
<dbReference type="CDD" id="cd19986">
    <property type="entry name" value="PBP1_ABC_HAAT-like"/>
    <property type="match status" value="1"/>
</dbReference>
<evidence type="ECO:0000256" key="2">
    <source>
        <dbReference type="ARBA" id="ARBA00022729"/>
    </source>
</evidence>
<reference evidence="5" key="1">
    <citation type="journal article" date="2013" name="Genome Announc.">
        <title>First genome sequence of a syntrophic acetate-oxidizing bacterium, Tepidanaerobacter acetatoxydans strain Re1.</title>
        <authorList>
            <person name="Manzoor S."/>
            <person name="Bongcam-Rudloff E."/>
            <person name="Schnurer A."/>
            <person name="Muller B."/>
        </authorList>
    </citation>
    <scope>NUCLEOTIDE SEQUENCE [LARGE SCALE GENOMIC DNA]</scope>
    <source>
        <strain evidence="5">Re1</strain>
    </source>
</reference>
<dbReference type="eggNOG" id="COG0683">
    <property type="taxonomic scope" value="Bacteria"/>
</dbReference>
<dbReference type="OrthoDB" id="9783240at2"/>
<dbReference type="RefSeq" id="WP_013778804.1">
    <property type="nucleotide sequence ID" value="NC_015519.1"/>
</dbReference>
<sequence length="385" mass="42642">MLKKLIVKRGFAIVLLVIMGSSLLLGGCNNKPESYKIVHLAPLTGDASFQGQILVNAAKMAVDEINENGGINGVPIEYVTVDETSSTTTGIEAVRKAIALEPVAVIGPNRSGTILAAEDLWRQAKIPFITDGTNADTTKKGNPYTFRIQIPSTYWIPILAKTAKEHFNVTRPAVLYGNNEYSKGLWDATLPALAEYGLEPVTIQTYNDGDRDFTAQLLQIKNTGADALFLYGYEAELGLILRQRMELGMENMLVFGERGCASPAVEELAGTANIEGLVCSTTFSQGDPDPKRQEFIKKYEEKFEESLSPTHINHYDSIYILADIIGRVGGNREKIREELSKLDYEGVLAHYQADKEGNLVHTIYTQIFKDGKWQLLLTEEYPVER</sequence>
<feature type="domain" description="Leucine-binding protein" evidence="3">
    <location>
        <begin position="35"/>
        <end position="366"/>
    </location>
</feature>
<keyword evidence="4" id="KW-0675">Receptor</keyword>
<dbReference type="Gene3D" id="3.40.50.2300">
    <property type="match status" value="2"/>
</dbReference>
<dbReference type="STRING" id="1209989.TepRe1_1749"/>
<dbReference type="PROSITE" id="PS51257">
    <property type="entry name" value="PROKAR_LIPOPROTEIN"/>
    <property type="match status" value="1"/>
</dbReference>
<organism evidence="4 5">
    <name type="scientific">Tepidanaerobacter acetatoxydans (strain DSM 21804 / JCM 16047 / Re1)</name>
    <dbReference type="NCBI Taxonomy" id="1209989"/>
    <lineage>
        <taxon>Bacteria</taxon>
        <taxon>Bacillati</taxon>
        <taxon>Bacillota</taxon>
        <taxon>Clostridia</taxon>
        <taxon>Thermosediminibacterales</taxon>
        <taxon>Tepidanaerobacteraceae</taxon>
        <taxon>Tepidanaerobacter</taxon>
    </lineage>
</organism>
<dbReference type="InterPro" id="IPR028082">
    <property type="entry name" value="Peripla_BP_I"/>
</dbReference>
<keyword evidence="2" id="KW-0732">Signal</keyword>
<accession>L0S2L8</accession>
<dbReference type="PATRIC" id="fig|1209989.3.peg.2175"/>
<evidence type="ECO:0000256" key="1">
    <source>
        <dbReference type="ARBA" id="ARBA00010062"/>
    </source>
</evidence>
<dbReference type="EMBL" id="HF563609">
    <property type="protein sequence ID" value="CCP26694.1"/>
    <property type="molecule type" value="Genomic_DNA"/>
</dbReference>
<gene>
    <name evidence="4" type="ordered locus">TEPIRE1_1887</name>
</gene>
<dbReference type="Pfam" id="PF13458">
    <property type="entry name" value="Peripla_BP_6"/>
    <property type="match status" value="1"/>
</dbReference>
<keyword evidence="5" id="KW-1185">Reference proteome</keyword>
<comment type="similarity">
    <text evidence="1">Belongs to the leucine-binding protein family.</text>
</comment>
<dbReference type="KEGG" id="tae:TepiRe1_1887"/>
<evidence type="ECO:0000259" key="3">
    <source>
        <dbReference type="Pfam" id="PF13458"/>
    </source>
</evidence>
<dbReference type="PANTHER" id="PTHR30483">
    <property type="entry name" value="LEUCINE-SPECIFIC-BINDING PROTEIN"/>
    <property type="match status" value="1"/>
</dbReference>
<dbReference type="KEGG" id="tep:TepRe1_1749"/>
<protein>
    <submittedName>
        <fullName evidence="4">Extracellular ligand-binding receptor</fullName>
    </submittedName>
</protein>
<evidence type="ECO:0000313" key="5">
    <source>
        <dbReference type="Proteomes" id="UP000010802"/>
    </source>
</evidence>
<name>F4LX83_TEPAE</name>
<dbReference type="InterPro" id="IPR028081">
    <property type="entry name" value="Leu-bd"/>
</dbReference>